<evidence type="ECO:0000313" key="2">
    <source>
        <dbReference type="Proteomes" id="UP000827092"/>
    </source>
</evidence>
<comment type="caution">
    <text evidence="1">The sequence shown here is derived from an EMBL/GenBank/DDBJ whole genome shotgun (WGS) entry which is preliminary data.</text>
</comment>
<dbReference type="EMBL" id="JAFNEN010003131">
    <property type="protein sequence ID" value="KAG8172091.1"/>
    <property type="molecule type" value="Genomic_DNA"/>
</dbReference>
<keyword evidence="2" id="KW-1185">Reference proteome</keyword>
<name>A0AAV6TKK4_9ARAC</name>
<protein>
    <submittedName>
        <fullName evidence="1">Uncharacterized protein</fullName>
    </submittedName>
</protein>
<gene>
    <name evidence="1" type="ORF">JTE90_022535</name>
</gene>
<sequence>ATNLFSGVNLRDLLAHGNTVLEVVGKLDPEDMPTQIIDTILGLIEDGEVLKEVSDHWRDTRTSDLNELKDIVKKHVKNKKLNEEKEKEEMKKWNGYLSLLPLK</sequence>
<proteinExistence type="predicted"/>
<reference evidence="1 2" key="1">
    <citation type="journal article" date="2022" name="Nat. Ecol. Evol.">
        <title>A masculinizing supergene underlies an exaggerated male reproductive morph in a spider.</title>
        <authorList>
            <person name="Hendrickx F."/>
            <person name="De Corte Z."/>
            <person name="Sonet G."/>
            <person name="Van Belleghem S.M."/>
            <person name="Kostlbacher S."/>
            <person name="Vangestel C."/>
        </authorList>
    </citation>
    <scope>NUCLEOTIDE SEQUENCE [LARGE SCALE GENOMIC DNA]</scope>
    <source>
        <strain evidence="1">W744_W776</strain>
    </source>
</reference>
<evidence type="ECO:0000313" key="1">
    <source>
        <dbReference type="EMBL" id="KAG8172091.1"/>
    </source>
</evidence>
<dbReference type="AlphaFoldDB" id="A0AAV6TKK4"/>
<feature type="non-terminal residue" evidence="1">
    <location>
        <position position="1"/>
    </location>
</feature>
<dbReference type="Proteomes" id="UP000827092">
    <property type="component" value="Unassembled WGS sequence"/>
</dbReference>
<accession>A0AAV6TKK4</accession>
<organism evidence="1 2">
    <name type="scientific">Oedothorax gibbosus</name>
    <dbReference type="NCBI Taxonomy" id="931172"/>
    <lineage>
        <taxon>Eukaryota</taxon>
        <taxon>Metazoa</taxon>
        <taxon>Ecdysozoa</taxon>
        <taxon>Arthropoda</taxon>
        <taxon>Chelicerata</taxon>
        <taxon>Arachnida</taxon>
        <taxon>Araneae</taxon>
        <taxon>Araneomorphae</taxon>
        <taxon>Entelegynae</taxon>
        <taxon>Araneoidea</taxon>
        <taxon>Linyphiidae</taxon>
        <taxon>Erigoninae</taxon>
        <taxon>Oedothorax</taxon>
    </lineage>
</organism>